<keyword evidence="3" id="KW-1003">Cell membrane</keyword>
<evidence type="ECO:0000256" key="2">
    <source>
        <dbReference type="ARBA" id="ARBA00009784"/>
    </source>
</evidence>
<organism evidence="8 9">
    <name type="scientific">Candidatus Alistipes avicola</name>
    <dbReference type="NCBI Taxonomy" id="2838432"/>
    <lineage>
        <taxon>Bacteria</taxon>
        <taxon>Pseudomonadati</taxon>
        <taxon>Bacteroidota</taxon>
        <taxon>Bacteroidia</taxon>
        <taxon>Bacteroidales</taxon>
        <taxon>Rikenellaceae</taxon>
        <taxon>Alistipes</taxon>
    </lineage>
</organism>
<dbReference type="Proteomes" id="UP000824259">
    <property type="component" value="Unassembled WGS sequence"/>
</dbReference>
<name>A0A9D2IE77_9BACT</name>
<dbReference type="GO" id="GO:0005886">
    <property type="term" value="C:plasma membrane"/>
    <property type="evidence" value="ECO:0007669"/>
    <property type="project" value="UniProtKB-SubCell"/>
</dbReference>
<sequence length="217" mass="23860">MELKLFFGAFFTFLALINPIQKVFVVFSLQENYSRPELHRIVDKASITAIWVLLLFLFLGEAILGYLFNLKIYAFQITCGVVLFYNGFVGLQKGAFLTIDKNTRIEDIVTVPIAIPMIAGPATITAVVTMPAVYGRWMTIAAVVTALLLNWVIMRNAGRIGKILVKFNMMMPLIRIIALIVAAIGLQMILSGIEQYVLQIHGSAVASLAAGAVPPIN</sequence>
<feature type="transmembrane region" description="Helical" evidence="7">
    <location>
        <begin position="74"/>
        <end position="96"/>
    </location>
</feature>
<comment type="subcellular location">
    <subcellularLocation>
        <location evidence="1 7">Cell membrane</location>
        <topology evidence="1 7">Multi-pass membrane protein</topology>
    </subcellularLocation>
</comment>
<dbReference type="Pfam" id="PF01914">
    <property type="entry name" value="MarC"/>
    <property type="match status" value="1"/>
</dbReference>
<keyword evidence="6 7" id="KW-0472">Membrane</keyword>
<evidence type="ECO:0000313" key="9">
    <source>
        <dbReference type="Proteomes" id="UP000824259"/>
    </source>
</evidence>
<evidence type="ECO:0000256" key="1">
    <source>
        <dbReference type="ARBA" id="ARBA00004651"/>
    </source>
</evidence>
<feature type="transmembrane region" description="Helical" evidence="7">
    <location>
        <begin position="48"/>
        <end position="68"/>
    </location>
</feature>
<evidence type="ECO:0000256" key="7">
    <source>
        <dbReference type="RuleBase" id="RU362048"/>
    </source>
</evidence>
<feature type="transmembrane region" description="Helical" evidence="7">
    <location>
        <begin position="134"/>
        <end position="153"/>
    </location>
</feature>
<gene>
    <name evidence="8" type="ORF">H9779_03850</name>
</gene>
<protein>
    <recommendedName>
        <fullName evidence="7">UPF0056 membrane protein</fullName>
    </recommendedName>
</protein>
<dbReference type="PANTHER" id="PTHR33508">
    <property type="entry name" value="UPF0056 MEMBRANE PROTEIN YHCE"/>
    <property type="match status" value="1"/>
</dbReference>
<reference evidence="8" key="1">
    <citation type="journal article" date="2021" name="PeerJ">
        <title>Extensive microbial diversity within the chicken gut microbiome revealed by metagenomics and culture.</title>
        <authorList>
            <person name="Gilroy R."/>
            <person name="Ravi A."/>
            <person name="Getino M."/>
            <person name="Pursley I."/>
            <person name="Horton D.L."/>
            <person name="Alikhan N.F."/>
            <person name="Baker D."/>
            <person name="Gharbi K."/>
            <person name="Hall N."/>
            <person name="Watson M."/>
            <person name="Adriaenssens E.M."/>
            <person name="Foster-Nyarko E."/>
            <person name="Jarju S."/>
            <person name="Secka A."/>
            <person name="Antonio M."/>
            <person name="Oren A."/>
            <person name="Chaudhuri R.R."/>
            <person name="La Ragione R."/>
            <person name="Hildebrand F."/>
            <person name="Pallen M.J."/>
        </authorList>
    </citation>
    <scope>NUCLEOTIDE SEQUENCE</scope>
    <source>
        <strain evidence="8">CHK169-11906</strain>
    </source>
</reference>
<dbReference type="AlphaFoldDB" id="A0A9D2IE77"/>
<feature type="transmembrane region" description="Helical" evidence="7">
    <location>
        <begin position="108"/>
        <end position="128"/>
    </location>
</feature>
<evidence type="ECO:0000256" key="4">
    <source>
        <dbReference type="ARBA" id="ARBA00022692"/>
    </source>
</evidence>
<proteinExistence type="inferred from homology"/>
<evidence type="ECO:0000256" key="6">
    <source>
        <dbReference type="ARBA" id="ARBA00023136"/>
    </source>
</evidence>
<feature type="transmembrane region" description="Helical" evidence="7">
    <location>
        <begin position="173"/>
        <end position="190"/>
    </location>
</feature>
<dbReference type="InterPro" id="IPR002771">
    <property type="entry name" value="Multi_antbiot-R_MarC"/>
</dbReference>
<evidence type="ECO:0000256" key="5">
    <source>
        <dbReference type="ARBA" id="ARBA00022989"/>
    </source>
</evidence>
<keyword evidence="4 7" id="KW-0812">Transmembrane</keyword>
<evidence type="ECO:0000256" key="3">
    <source>
        <dbReference type="ARBA" id="ARBA00022475"/>
    </source>
</evidence>
<keyword evidence="5 7" id="KW-1133">Transmembrane helix</keyword>
<dbReference type="EMBL" id="DWYR01000009">
    <property type="protein sequence ID" value="HJA98718.1"/>
    <property type="molecule type" value="Genomic_DNA"/>
</dbReference>
<comment type="caution">
    <text evidence="8">The sequence shown here is derived from an EMBL/GenBank/DDBJ whole genome shotgun (WGS) entry which is preliminary data.</text>
</comment>
<dbReference type="PANTHER" id="PTHR33508:SF1">
    <property type="entry name" value="UPF0056 MEMBRANE PROTEIN YHCE"/>
    <property type="match status" value="1"/>
</dbReference>
<reference evidence="8" key="2">
    <citation type="submission" date="2021-04" db="EMBL/GenBank/DDBJ databases">
        <authorList>
            <person name="Gilroy R."/>
        </authorList>
    </citation>
    <scope>NUCLEOTIDE SEQUENCE</scope>
    <source>
        <strain evidence="8">CHK169-11906</strain>
    </source>
</reference>
<evidence type="ECO:0000313" key="8">
    <source>
        <dbReference type="EMBL" id="HJA98718.1"/>
    </source>
</evidence>
<comment type="similarity">
    <text evidence="2 7">Belongs to the UPF0056 (MarC) family.</text>
</comment>
<feature type="transmembrane region" description="Helical" evidence="7">
    <location>
        <begin position="6"/>
        <end position="27"/>
    </location>
</feature>
<accession>A0A9D2IE77</accession>